<keyword evidence="3" id="KW-1185">Reference proteome</keyword>
<gene>
    <name evidence="2" type="ORF">NLJ89_g1376</name>
</gene>
<name>A0A9W8N039_9AGAR</name>
<evidence type="ECO:0000313" key="3">
    <source>
        <dbReference type="Proteomes" id="UP001148786"/>
    </source>
</evidence>
<dbReference type="AlphaFoldDB" id="A0A9W8N039"/>
<dbReference type="Gene3D" id="1.10.510.10">
    <property type="entry name" value="Transferase(Phosphotransferase) domain 1"/>
    <property type="match status" value="1"/>
</dbReference>
<comment type="caution">
    <text evidence="2">The sequence shown here is derived from an EMBL/GenBank/DDBJ whole genome shotgun (WGS) entry which is preliminary data.</text>
</comment>
<organism evidence="2 3">
    <name type="scientific">Agrocybe chaxingu</name>
    <dbReference type="NCBI Taxonomy" id="84603"/>
    <lineage>
        <taxon>Eukaryota</taxon>
        <taxon>Fungi</taxon>
        <taxon>Dikarya</taxon>
        <taxon>Basidiomycota</taxon>
        <taxon>Agaricomycotina</taxon>
        <taxon>Agaricomycetes</taxon>
        <taxon>Agaricomycetidae</taxon>
        <taxon>Agaricales</taxon>
        <taxon>Agaricineae</taxon>
        <taxon>Strophariaceae</taxon>
        <taxon>Agrocybe</taxon>
    </lineage>
</organism>
<dbReference type="InterPro" id="IPR011009">
    <property type="entry name" value="Kinase-like_dom_sf"/>
</dbReference>
<evidence type="ECO:0000313" key="2">
    <source>
        <dbReference type="EMBL" id="KAJ3516046.1"/>
    </source>
</evidence>
<evidence type="ECO:0000259" key="1">
    <source>
        <dbReference type="Pfam" id="PF17667"/>
    </source>
</evidence>
<reference evidence="2" key="1">
    <citation type="submission" date="2022-07" db="EMBL/GenBank/DDBJ databases">
        <title>Genome Sequence of Agrocybe chaxingu.</title>
        <authorList>
            <person name="Buettner E."/>
        </authorList>
    </citation>
    <scope>NUCLEOTIDE SEQUENCE</scope>
    <source>
        <strain evidence="2">MP-N11</strain>
    </source>
</reference>
<accession>A0A9W8N039</accession>
<dbReference type="PANTHER" id="PTHR38248:SF2">
    <property type="entry name" value="FUNK1 11"/>
    <property type="match status" value="1"/>
</dbReference>
<dbReference type="OrthoDB" id="5569250at2759"/>
<proteinExistence type="predicted"/>
<dbReference type="EMBL" id="JANKHO010000070">
    <property type="protein sequence ID" value="KAJ3516046.1"/>
    <property type="molecule type" value="Genomic_DNA"/>
</dbReference>
<dbReference type="SUPFAM" id="SSF56112">
    <property type="entry name" value="Protein kinase-like (PK-like)"/>
    <property type="match status" value="1"/>
</dbReference>
<dbReference type="Proteomes" id="UP001148786">
    <property type="component" value="Unassembled WGS sequence"/>
</dbReference>
<protein>
    <recommendedName>
        <fullName evidence="1">Fungal-type protein kinase domain-containing protein</fullName>
    </recommendedName>
</protein>
<sequence>MNKELKIEPSGILGGTNMAWKYVIQQEDGVLAHNICECSATYLWDSGQITNSTANDPVQHRVLHLFILCPYQKLDEAASVEEFKQIFLGCVEGHHHAHEVGHIIHRDIDENNLMFVRTSNADVDKTTNGSVSLNATNTKTIARGILNDFDLSPEVSEQGNFFFTSARHPRASPFMASDFIKDQVIESLVTPTYHYRYDLESFFYILVWACTMYTFRPNHARLKQTPTCLKGWNDLSSTCGVRCMFFYFDGVVGVQNAVLPHFMSMWKECVLPLYGMFRAAFLSVPSIRSPEYVEYDHATCNGQITFKTFIEAMGIKPRNLEGIIEE</sequence>
<feature type="domain" description="Fungal-type protein kinase" evidence="1">
    <location>
        <begin position="53"/>
        <end position="210"/>
    </location>
</feature>
<dbReference type="PANTHER" id="PTHR38248">
    <property type="entry name" value="FUNK1 6"/>
    <property type="match status" value="1"/>
</dbReference>
<dbReference type="Pfam" id="PF17667">
    <property type="entry name" value="Pkinase_fungal"/>
    <property type="match status" value="1"/>
</dbReference>
<dbReference type="InterPro" id="IPR040976">
    <property type="entry name" value="Pkinase_fungal"/>
</dbReference>